<feature type="transmembrane region" description="Helical" evidence="5">
    <location>
        <begin position="12"/>
        <end position="34"/>
    </location>
</feature>
<keyword evidence="5" id="KW-1133">Transmembrane helix</keyword>
<dbReference type="GO" id="GO:0005666">
    <property type="term" value="C:RNA polymerase III complex"/>
    <property type="evidence" value="ECO:0007669"/>
    <property type="project" value="TreeGrafter"/>
</dbReference>
<evidence type="ECO:0000313" key="7">
    <source>
        <dbReference type="EMBL" id="KFD71527.1"/>
    </source>
</evidence>
<keyword evidence="5" id="KW-0812">Transmembrane</keyword>
<dbReference type="EMBL" id="KL363224">
    <property type="protein sequence ID" value="KFD52740.1"/>
    <property type="molecule type" value="Genomic_DNA"/>
</dbReference>
<comment type="similarity">
    <text evidence="2">Belongs to the eukaryotic RPB8 RNA polymerase subunit family.</text>
</comment>
<dbReference type="GO" id="GO:0005665">
    <property type="term" value="C:RNA polymerase II, core complex"/>
    <property type="evidence" value="ECO:0007669"/>
    <property type="project" value="TreeGrafter"/>
</dbReference>
<dbReference type="Pfam" id="PF03870">
    <property type="entry name" value="RNA_pol_Rpb8"/>
    <property type="match status" value="1"/>
</dbReference>
<evidence type="ECO:0000256" key="3">
    <source>
        <dbReference type="ARBA" id="ARBA00023242"/>
    </source>
</evidence>
<comment type="function">
    <text evidence="4">DNA-dependent RNA polymerase catalyzes the transcription of DNA into RNA using the four ribonucleoside triphosphates as substrates. Common component of RNA polymerases I, II and III which synthesize ribosomal RNA precursors, mRNA precursors and many functional non-coding RNAs, and small RNAs, such as 5S rRNA and tRNAs, respectively.</text>
</comment>
<keyword evidence="3" id="KW-0539">Nucleus</keyword>
<reference evidence="6 8" key="1">
    <citation type="journal article" date="2014" name="Nat. Genet.">
        <title>Genome and transcriptome of the porcine whipworm Trichuris suis.</title>
        <authorList>
            <person name="Jex A.R."/>
            <person name="Nejsum P."/>
            <person name="Schwarz E.M."/>
            <person name="Hu L."/>
            <person name="Young N.D."/>
            <person name="Hall R.S."/>
            <person name="Korhonen P.K."/>
            <person name="Liao S."/>
            <person name="Thamsborg S."/>
            <person name="Xia J."/>
            <person name="Xu P."/>
            <person name="Wang S."/>
            <person name="Scheerlinck J.P."/>
            <person name="Hofmann A."/>
            <person name="Sternberg P.W."/>
            <person name="Wang J."/>
            <person name="Gasser R.B."/>
        </authorList>
    </citation>
    <scope>NUCLEOTIDE SEQUENCE [LARGE SCALE GENOMIC DNA]</scope>
    <source>
        <strain evidence="7">DCEP-RM93F</strain>
        <strain evidence="6">DCEP-RM93M</strain>
    </source>
</reference>
<dbReference type="SMART" id="SM00658">
    <property type="entry name" value="RPOL8c"/>
    <property type="match status" value="1"/>
</dbReference>
<gene>
    <name evidence="6" type="ORF">M513_06396</name>
    <name evidence="7" type="ORF">M514_06396</name>
</gene>
<evidence type="ECO:0000313" key="8">
    <source>
        <dbReference type="Proteomes" id="UP000030764"/>
    </source>
</evidence>
<organism evidence="6 8">
    <name type="scientific">Trichuris suis</name>
    <name type="common">pig whipworm</name>
    <dbReference type="NCBI Taxonomy" id="68888"/>
    <lineage>
        <taxon>Eukaryota</taxon>
        <taxon>Metazoa</taxon>
        <taxon>Ecdysozoa</taxon>
        <taxon>Nematoda</taxon>
        <taxon>Enoplea</taxon>
        <taxon>Dorylaimia</taxon>
        <taxon>Trichinellida</taxon>
        <taxon>Trichuridae</taxon>
        <taxon>Trichuris</taxon>
    </lineage>
</organism>
<evidence type="ECO:0000256" key="5">
    <source>
        <dbReference type="SAM" id="Phobius"/>
    </source>
</evidence>
<evidence type="ECO:0000256" key="4">
    <source>
        <dbReference type="ARBA" id="ARBA00044496"/>
    </source>
</evidence>
<dbReference type="AlphaFoldDB" id="A0A085M694"/>
<dbReference type="InterPro" id="IPR012340">
    <property type="entry name" value="NA-bd_OB-fold"/>
</dbReference>
<keyword evidence="8" id="KW-1185">Reference proteome</keyword>
<dbReference type="PANTHER" id="PTHR10917">
    <property type="entry name" value="DNA-DIRECTED RNA POLYMERASES I, II, AND III SUBUNIT RPABC3"/>
    <property type="match status" value="1"/>
</dbReference>
<proteinExistence type="inferred from homology"/>
<accession>A0A085M694</accession>
<evidence type="ECO:0008006" key="9">
    <source>
        <dbReference type="Google" id="ProtNLM"/>
    </source>
</evidence>
<dbReference type="EMBL" id="KL367482">
    <property type="protein sequence ID" value="KFD71527.1"/>
    <property type="molecule type" value="Genomic_DNA"/>
</dbReference>
<name>A0A085M694_9BILA</name>
<dbReference type="SUPFAM" id="SSF50249">
    <property type="entry name" value="Nucleic acid-binding proteins"/>
    <property type="match status" value="1"/>
</dbReference>
<keyword evidence="5" id="KW-0472">Membrane</keyword>
<dbReference type="Proteomes" id="UP000030764">
    <property type="component" value="Unassembled WGS sequence"/>
</dbReference>
<protein>
    <recommendedName>
        <fullName evidence="9">RNA polymerase Rpb8</fullName>
    </recommendedName>
</protein>
<dbReference type="GO" id="GO:0005736">
    <property type="term" value="C:RNA polymerase I complex"/>
    <property type="evidence" value="ECO:0007669"/>
    <property type="project" value="TreeGrafter"/>
</dbReference>
<dbReference type="Proteomes" id="UP000030758">
    <property type="component" value="Unassembled WGS sequence"/>
</dbReference>
<dbReference type="InterPro" id="IPR005570">
    <property type="entry name" value="RPABC3"/>
</dbReference>
<dbReference type="GO" id="GO:0003899">
    <property type="term" value="F:DNA-directed RNA polymerase activity"/>
    <property type="evidence" value="ECO:0007669"/>
    <property type="project" value="InterPro"/>
</dbReference>
<dbReference type="GO" id="GO:0006351">
    <property type="term" value="P:DNA-templated transcription"/>
    <property type="evidence" value="ECO:0007669"/>
    <property type="project" value="InterPro"/>
</dbReference>
<dbReference type="Gene3D" id="2.40.50.140">
    <property type="entry name" value="Nucleic acid-binding proteins"/>
    <property type="match status" value="1"/>
</dbReference>
<sequence length="265" mass="30021">MVRQLLDSKTALVLESHIFVLILFLSVPMAGIIFDDLFVVKEIDPDGKHFDRARAPGCRFELPAVNQLSKIESSTFVRALSPTFRLPIFASPMRATHLAFQRVATRRGTLVVSRLFCDSESFKVSLILDVNTQLYPVKLDEKFRIMLSSTLREDGFPEEDEYDPTFTCQRLENFEYIMYGKVYRIESDESAGTDSCRVSIYASFGGLLMRLQGDANYMHGFEIDANVYLLMKHVGSIYKLGYNHPGLFPVSSLGCYVASFQTASR</sequence>
<dbReference type="PANTHER" id="PTHR10917:SF0">
    <property type="entry name" value="DNA-DIRECTED RNA POLYMERASES I, II, AND III SUBUNIT RPABC3"/>
    <property type="match status" value="1"/>
</dbReference>
<evidence type="ECO:0000256" key="2">
    <source>
        <dbReference type="ARBA" id="ARBA00008912"/>
    </source>
</evidence>
<comment type="subcellular location">
    <subcellularLocation>
        <location evidence="1">Nucleus</location>
    </subcellularLocation>
</comment>
<evidence type="ECO:0000256" key="1">
    <source>
        <dbReference type="ARBA" id="ARBA00004123"/>
    </source>
</evidence>
<evidence type="ECO:0000313" key="6">
    <source>
        <dbReference type="EMBL" id="KFD52740.1"/>
    </source>
</evidence>